<comment type="function">
    <text evidence="10">Catalyzes the condensation of para-aminobenzoate (pABA) with 6-hydroxymethyl-7,8-dihydropterin diphosphate (DHPt-PP) to form 7,8-dihydropteroate (H2Pte), the immediate precursor of folate derivatives.</text>
</comment>
<keyword evidence="13" id="KW-1185">Reference proteome</keyword>
<evidence type="ECO:0000256" key="9">
    <source>
        <dbReference type="ARBA" id="ARBA00022909"/>
    </source>
</evidence>
<dbReference type="EC" id="2.5.1.15" evidence="5 10"/>
<dbReference type="AlphaFoldDB" id="A0A2Z3YV58"/>
<dbReference type="Pfam" id="PF00809">
    <property type="entry name" value="Pterin_bind"/>
    <property type="match status" value="1"/>
</dbReference>
<evidence type="ECO:0000256" key="5">
    <source>
        <dbReference type="ARBA" id="ARBA00012458"/>
    </source>
</evidence>
<evidence type="ECO:0000256" key="3">
    <source>
        <dbReference type="ARBA" id="ARBA00004763"/>
    </source>
</evidence>
<dbReference type="KEGG" id="cpre:Csp1_22600"/>
<keyword evidence="7 10" id="KW-0479">Metal-binding</keyword>
<dbReference type="OrthoDB" id="9811744at2"/>
<keyword evidence="6 10" id="KW-0808">Transferase</keyword>
<feature type="domain" description="Pterin-binding" evidence="11">
    <location>
        <begin position="8"/>
        <end position="280"/>
    </location>
</feature>
<dbReference type="SUPFAM" id="SSF51717">
    <property type="entry name" value="Dihydropteroate synthetase-like"/>
    <property type="match status" value="1"/>
</dbReference>
<keyword evidence="9 10" id="KW-0289">Folate biosynthesis</keyword>
<dbReference type="PANTHER" id="PTHR20941:SF1">
    <property type="entry name" value="FOLIC ACID SYNTHESIS PROTEIN FOL1"/>
    <property type="match status" value="1"/>
</dbReference>
<dbReference type="PROSITE" id="PS00793">
    <property type="entry name" value="DHPS_2"/>
    <property type="match status" value="1"/>
</dbReference>
<accession>A0A2Z3YV58</accession>
<dbReference type="RefSeq" id="WP_066586816.1">
    <property type="nucleotide sequence ID" value="NZ_CABKVS010000002.1"/>
</dbReference>
<comment type="pathway">
    <text evidence="3 10">Cofactor biosynthesis; tetrahydrofolate biosynthesis; 7,8-dihydrofolate from 2-amino-4-hydroxy-6-hydroxymethyl-7,8-dihydropteridine diphosphate and 4-aminobenzoate: step 1/2.</text>
</comment>
<dbReference type="PROSITE" id="PS50972">
    <property type="entry name" value="PTERIN_BINDING"/>
    <property type="match status" value="1"/>
</dbReference>
<reference evidence="13" key="1">
    <citation type="submission" date="2017-11" db="EMBL/GenBank/DDBJ databases">
        <title>Otitis media/interna in a cat caused by the recently described species Corynebacterium provencense.</title>
        <authorList>
            <person name="Kittl S."/>
            <person name="Brodard I."/>
            <person name="Rychener L."/>
            <person name="Jores J."/>
            <person name="Roosje P."/>
            <person name="Gobeli Brawand S."/>
        </authorList>
    </citation>
    <scope>NUCLEOTIDE SEQUENCE [LARGE SCALE GENOMIC DNA]</scope>
    <source>
        <strain evidence="13">17KM38</strain>
    </source>
</reference>
<dbReference type="NCBIfam" id="TIGR01496">
    <property type="entry name" value="DHPS"/>
    <property type="match status" value="1"/>
</dbReference>
<dbReference type="GO" id="GO:0046656">
    <property type="term" value="P:folic acid biosynthetic process"/>
    <property type="evidence" value="ECO:0007669"/>
    <property type="project" value="UniProtKB-KW"/>
</dbReference>
<evidence type="ECO:0000256" key="2">
    <source>
        <dbReference type="ARBA" id="ARBA00001946"/>
    </source>
</evidence>
<dbReference type="PROSITE" id="PS00792">
    <property type="entry name" value="DHPS_1"/>
    <property type="match status" value="1"/>
</dbReference>
<dbReference type="Proteomes" id="UP000247696">
    <property type="component" value="Chromosome"/>
</dbReference>
<evidence type="ECO:0000313" key="12">
    <source>
        <dbReference type="EMBL" id="AWT27010.1"/>
    </source>
</evidence>
<evidence type="ECO:0000256" key="6">
    <source>
        <dbReference type="ARBA" id="ARBA00022679"/>
    </source>
</evidence>
<gene>
    <name evidence="12" type="primary">folP1</name>
    <name evidence="12" type="ORF">Csp1_22600</name>
</gene>
<comment type="similarity">
    <text evidence="4 10">Belongs to the DHPS family.</text>
</comment>
<evidence type="ECO:0000256" key="8">
    <source>
        <dbReference type="ARBA" id="ARBA00022842"/>
    </source>
</evidence>
<evidence type="ECO:0000256" key="10">
    <source>
        <dbReference type="RuleBase" id="RU361205"/>
    </source>
</evidence>
<dbReference type="CDD" id="cd00739">
    <property type="entry name" value="DHPS"/>
    <property type="match status" value="1"/>
</dbReference>
<dbReference type="GO" id="GO:0005829">
    <property type="term" value="C:cytosol"/>
    <property type="evidence" value="ECO:0007669"/>
    <property type="project" value="TreeGrafter"/>
</dbReference>
<dbReference type="UniPathway" id="UPA00077">
    <property type="reaction ID" value="UER00156"/>
</dbReference>
<evidence type="ECO:0000313" key="13">
    <source>
        <dbReference type="Proteomes" id="UP000247696"/>
    </source>
</evidence>
<dbReference type="GO" id="GO:0004156">
    <property type="term" value="F:dihydropteroate synthase activity"/>
    <property type="evidence" value="ECO:0007669"/>
    <property type="project" value="UniProtKB-EC"/>
</dbReference>
<dbReference type="GO" id="GO:0046872">
    <property type="term" value="F:metal ion binding"/>
    <property type="evidence" value="ECO:0007669"/>
    <property type="project" value="UniProtKB-KW"/>
</dbReference>
<dbReference type="PANTHER" id="PTHR20941">
    <property type="entry name" value="FOLATE SYNTHESIS PROTEINS"/>
    <property type="match status" value="1"/>
</dbReference>
<dbReference type="InterPro" id="IPR045031">
    <property type="entry name" value="DHP_synth-like"/>
</dbReference>
<organism evidence="12 13">
    <name type="scientific">Corynebacterium provencense</name>
    <dbReference type="NCBI Taxonomy" id="1737425"/>
    <lineage>
        <taxon>Bacteria</taxon>
        <taxon>Bacillati</taxon>
        <taxon>Actinomycetota</taxon>
        <taxon>Actinomycetes</taxon>
        <taxon>Mycobacteriales</taxon>
        <taxon>Corynebacteriaceae</taxon>
        <taxon>Corynebacterium</taxon>
    </lineage>
</organism>
<evidence type="ECO:0000256" key="7">
    <source>
        <dbReference type="ARBA" id="ARBA00022723"/>
    </source>
</evidence>
<keyword evidence="8 10" id="KW-0460">Magnesium</keyword>
<dbReference type="EMBL" id="CP024988">
    <property type="protein sequence ID" value="AWT27010.1"/>
    <property type="molecule type" value="Genomic_DNA"/>
</dbReference>
<dbReference type="Gene3D" id="3.20.20.20">
    <property type="entry name" value="Dihydropteroate synthase-like"/>
    <property type="match status" value="1"/>
</dbReference>
<dbReference type="InterPro" id="IPR000489">
    <property type="entry name" value="Pterin-binding_dom"/>
</dbReference>
<dbReference type="GO" id="GO:0046654">
    <property type="term" value="P:tetrahydrofolate biosynthetic process"/>
    <property type="evidence" value="ECO:0007669"/>
    <property type="project" value="UniProtKB-UniPathway"/>
</dbReference>
<evidence type="ECO:0000259" key="11">
    <source>
        <dbReference type="PROSITE" id="PS50972"/>
    </source>
</evidence>
<proteinExistence type="inferred from homology"/>
<comment type="cofactor">
    <cofactor evidence="2 10">
        <name>Mg(2+)</name>
        <dbReference type="ChEBI" id="CHEBI:18420"/>
    </cofactor>
</comment>
<protein>
    <recommendedName>
        <fullName evidence="5 10">Dihydropteroate synthase</fullName>
        <shortName evidence="10">DHPS</shortName>
        <ecNumber evidence="5 10">2.5.1.15</ecNumber>
    </recommendedName>
    <alternativeName>
        <fullName evidence="10">Dihydropteroate pyrophosphorylase</fullName>
    </alternativeName>
</protein>
<evidence type="ECO:0000256" key="1">
    <source>
        <dbReference type="ARBA" id="ARBA00000012"/>
    </source>
</evidence>
<name>A0A2Z3YV58_9CORY</name>
<dbReference type="STRING" id="1737425.GCA_900049755_01596"/>
<evidence type="ECO:0000256" key="4">
    <source>
        <dbReference type="ARBA" id="ARBA00009503"/>
    </source>
</evidence>
<sequence length="302" mass="31305">MQAPASRTLVMGILNVTGDSFSDGGLWNSPDRALAHAREMVDAGADIIDVGGESTRPGATRVDARTERERVVPVIAALHSQGIRTSVDTMRASTAAAAVEAGVDIVNDVSGGLADPDMYRVVAEANRDRGPGRPVDYCLMHWRTDRFGSAAGRADHGGDVVADVQSLTTELSAAAVAEGVPAERIILDPGIGFAKNAEDNWALLHALPGYVAGWSAAGYRTLLGVSRKRFLTALRPGPDGRPGSPVSADDATAAVSALAASAGVWAVRVHDVAPSRAAVDVARAVALGHGPDVPEGWRARRG</sequence>
<dbReference type="InterPro" id="IPR006390">
    <property type="entry name" value="DHP_synth_dom"/>
</dbReference>
<dbReference type="InterPro" id="IPR011005">
    <property type="entry name" value="Dihydropteroate_synth-like_sf"/>
</dbReference>
<comment type="catalytic activity">
    <reaction evidence="1">
        <text>(7,8-dihydropterin-6-yl)methyl diphosphate + 4-aminobenzoate = 7,8-dihydropteroate + diphosphate</text>
        <dbReference type="Rhea" id="RHEA:19949"/>
        <dbReference type="ChEBI" id="CHEBI:17836"/>
        <dbReference type="ChEBI" id="CHEBI:17839"/>
        <dbReference type="ChEBI" id="CHEBI:33019"/>
        <dbReference type="ChEBI" id="CHEBI:72950"/>
        <dbReference type="EC" id="2.5.1.15"/>
    </reaction>
</comment>